<evidence type="ECO:0000256" key="4">
    <source>
        <dbReference type="ARBA" id="ARBA00023136"/>
    </source>
</evidence>
<dbReference type="GO" id="GO:0004930">
    <property type="term" value="F:G protein-coupled receptor activity"/>
    <property type="evidence" value="ECO:0007669"/>
    <property type="project" value="InterPro"/>
</dbReference>
<feature type="non-terminal residue" evidence="6">
    <location>
        <position position="1"/>
    </location>
</feature>
<proteinExistence type="predicted"/>
<name>A0A433U4E3_ELYCH</name>
<evidence type="ECO:0000313" key="7">
    <source>
        <dbReference type="Proteomes" id="UP000271974"/>
    </source>
</evidence>
<evidence type="ECO:0000256" key="5">
    <source>
        <dbReference type="SAM" id="Phobius"/>
    </source>
</evidence>
<feature type="transmembrane region" description="Helical" evidence="5">
    <location>
        <begin position="77"/>
        <end position="97"/>
    </location>
</feature>
<feature type="transmembrane region" description="Helical" evidence="5">
    <location>
        <begin position="117"/>
        <end position="139"/>
    </location>
</feature>
<feature type="transmembrane region" description="Helical" evidence="5">
    <location>
        <begin position="6"/>
        <end position="26"/>
    </location>
</feature>
<comment type="caution">
    <text evidence="6">The sequence shown here is derived from an EMBL/GenBank/DDBJ whole genome shotgun (WGS) entry which is preliminary data.</text>
</comment>
<dbReference type="Proteomes" id="UP000271974">
    <property type="component" value="Unassembled WGS sequence"/>
</dbReference>
<keyword evidence="2 5" id="KW-0812">Transmembrane</keyword>
<organism evidence="6 7">
    <name type="scientific">Elysia chlorotica</name>
    <name type="common">Eastern emerald elysia</name>
    <name type="synonym">Sea slug</name>
    <dbReference type="NCBI Taxonomy" id="188477"/>
    <lineage>
        <taxon>Eukaryota</taxon>
        <taxon>Metazoa</taxon>
        <taxon>Spiralia</taxon>
        <taxon>Lophotrochozoa</taxon>
        <taxon>Mollusca</taxon>
        <taxon>Gastropoda</taxon>
        <taxon>Heterobranchia</taxon>
        <taxon>Euthyneura</taxon>
        <taxon>Panpulmonata</taxon>
        <taxon>Sacoglossa</taxon>
        <taxon>Placobranchoidea</taxon>
        <taxon>Plakobranchidae</taxon>
        <taxon>Elysia</taxon>
    </lineage>
</organism>
<gene>
    <name evidence="6" type="ORF">EGW08_003507</name>
</gene>
<evidence type="ECO:0008006" key="8">
    <source>
        <dbReference type="Google" id="ProtNLM"/>
    </source>
</evidence>
<reference evidence="6 7" key="1">
    <citation type="submission" date="2019-01" db="EMBL/GenBank/DDBJ databases">
        <title>A draft genome assembly of the solar-powered sea slug Elysia chlorotica.</title>
        <authorList>
            <person name="Cai H."/>
            <person name="Li Q."/>
            <person name="Fang X."/>
            <person name="Li J."/>
            <person name="Curtis N.E."/>
            <person name="Altenburger A."/>
            <person name="Shibata T."/>
            <person name="Feng M."/>
            <person name="Maeda T."/>
            <person name="Schwartz J.A."/>
            <person name="Shigenobu S."/>
            <person name="Lundholm N."/>
            <person name="Nishiyama T."/>
            <person name="Yang H."/>
            <person name="Hasebe M."/>
            <person name="Li S."/>
            <person name="Pierce S.K."/>
            <person name="Wang J."/>
        </authorList>
    </citation>
    <scope>NUCLEOTIDE SEQUENCE [LARGE SCALE GENOMIC DNA]</scope>
    <source>
        <strain evidence="6">EC2010</strain>
        <tissue evidence="6">Whole organism of an adult</tissue>
    </source>
</reference>
<sequence length="155" mass="17504">VNAECVVRYVMFVFTQILTLVTIQFMSMERCVAIMAPYLHSKVQGSTYAWVQIRKITTTIQVGEARDREMARLGVKAALTTVSVVVPYVLLNTPIYAQMAVFVLRGSAFRHHVHALFLINAFSSLSLFNALVNPAVYIWRSVLIRAEIRKIMAPL</sequence>
<dbReference type="OrthoDB" id="6060098at2759"/>
<dbReference type="Gene3D" id="1.20.1070.10">
    <property type="entry name" value="Rhodopsin 7-helix transmembrane proteins"/>
    <property type="match status" value="1"/>
</dbReference>
<keyword evidence="3 5" id="KW-1133">Transmembrane helix</keyword>
<evidence type="ECO:0000256" key="1">
    <source>
        <dbReference type="ARBA" id="ARBA00004370"/>
    </source>
</evidence>
<evidence type="ECO:0000313" key="6">
    <source>
        <dbReference type="EMBL" id="RUS88692.1"/>
    </source>
</evidence>
<dbReference type="GO" id="GO:0016020">
    <property type="term" value="C:membrane"/>
    <property type="evidence" value="ECO:0007669"/>
    <property type="project" value="UniProtKB-SubCell"/>
</dbReference>
<comment type="subcellular location">
    <subcellularLocation>
        <location evidence="1">Membrane</location>
    </subcellularLocation>
</comment>
<keyword evidence="4 5" id="KW-0472">Membrane</keyword>
<keyword evidence="7" id="KW-1185">Reference proteome</keyword>
<feature type="non-terminal residue" evidence="6">
    <location>
        <position position="155"/>
    </location>
</feature>
<evidence type="ECO:0000256" key="2">
    <source>
        <dbReference type="ARBA" id="ARBA00022692"/>
    </source>
</evidence>
<dbReference type="EMBL" id="RQTK01000075">
    <property type="protein sequence ID" value="RUS88692.1"/>
    <property type="molecule type" value="Genomic_DNA"/>
</dbReference>
<accession>A0A433U4E3</accession>
<dbReference type="SUPFAM" id="SSF81321">
    <property type="entry name" value="Family A G protein-coupled receptor-like"/>
    <property type="match status" value="1"/>
</dbReference>
<dbReference type="InterPro" id="IPR000276">
    <property type="entry name" value="GPCR_Rhodpsn"/>
</dbReference>
<dbReference type="AlphaFoldDB" id="A0A433U4E3"/>
<evidence type="ECO:0000256" key="3">
    <source>
        <dbReference type="ARBA" id="ARBA00022989"/>
    </source>
</evidence>
<dbReference type="PROSITE" id="PS00237">
    <property type="entry name" value="G_PROTEIN_RECEP_F1_1"/>
    <property type="match status" value="1"/>
</dbReference>
<protein>
    <recommendedName>
        <fullName evidence="8">G-protein coupled receptors family 1 profile domain-containing protein</fullName>
    </recommendedName>
</protein>